<protein>
    <submittedName>
        <fullName evidence="2">Uncharacterized protein</fullName>
    </submittedName>
</protein>
<evidence type="ECO:0000313" key="2">
    <source>
        <dbReference type="EMBL" id="CAK9038161.1"/>
    </source>
</evidence>
<evidence type="ECO:0000256" key="1">
    <source>
        <dbReference type="SAM" id="MobiDB-lite"/>
    </source>
</evidence>
<feature type="non-terminal residue" evidence="2">
    <location>
        <position position="1"/>
    </location>
</feature>
<name>A0ABP0LG74_9DINO</name>
<keyword evidence="3" id="KW-1185">Reference proteome</keyword>
<feature type="region of interest" description="Disordered" evidence="1">
    <location>
        <begin position="152"/>
        <end position="223"/>
    </location>
</feature>
<organism evidence="2 3">
    <name type="scientific">Durusdinium trenchii</name>
    <dbReference type="NCBI Taxonomy" id="1381693"/>
    <lineage>
        <taxon>Eukaryota</taxon>
        <taxon>Sar</taxon>
        <taxon>Alveolata</taxon>
        <taxon>Dinophyceae</taxon>
        <taxon>Suessiales</taxon>
        <taxon>Symbiodiniaceae</taxon>
        <taxon>Durusdinium</taxon>
    </lineage>
</organism>
<sequence>EAKLVDQAQGVILQGESSRAWAILDASQDSPQPILLPDWFQAPIGRSITLWQKEGDAWQERAIKRRNAGHTGFTPKVEQNYQAWLENPSRRIVLDKNRQAQVMNLQAKNLQELKSSCLLLEIKMRNEPSELRIRSGSGMWFQLALMEGPALAGGAGAEDQDALADGHDDDNEGHGDAEPDDMEWQDEPEIDGWCMVDSDDEDEKQPASEGTPGQELEKSRVAAAHLRPEYITLAEK</sequence>
<dbReference type="EMBL" id="CAXAMM010016147">
    <property type="protein sequence ID" value="CAK9038161.1"/>
    <property type="molecule type" value="Genomic_DNA"/>
</dbReference>
<reference evidence="2 3" key="1">
    <citation type="submission" date="2024-02" db="EMBL/GenBank/DDBJ databases">
        <authorList>
            <person name="Chen Y."/>
            <person name="Shah S."/>
            <person name="Dougan E. K."/>
            <person name="Thang M."/>
            <person name="Chan C."/>
        </authorList>
    </citation>
    <scope>NUCLEOTIDE SEQUENCE [LARGE SCALE GENOMIC DNA]</scope>
</reference>
<proteinExistence type="predicted"/>
<feature type="compositionally biased region" description="Acidic residues" evidence="1">
    <location>
        <begin position="178"/>
        <end position="190"/>
    </location>
</feature>
<feature type="non-terminal residue" evidence="2">
    <location>
        <position position="236"/>
    </location>
</feature>
<comment type="caution">
    <text evidence="2">The sequence shown here is derived from an EMBL/GenBank/DDBJ whole genome shotgun (WGS) entry which is preliminary data.</text>
</comment>
<dbReference type="Proteomes" id="UP001642464">
    <property type="component" value="Unassembled WGS sequence"/>
</dbReference>
<evidence type="ECO:0000313" key="3">
    <source>
        <dbReference type="Proteomes" id="UP001642464"/>
    </source>
</evidence>
<feature type="compositionally biased region" description="Acidic residues" evidence="1">
    <location>
        <begin position="158"/>
        <end position="171"/>
    </location>
</feature>
<accession>A0ABP0LG74</accession>
<gene>
    <name evidence="2" type="ORF">SCF082_LOCUS22488</name>
</gene>